<organism evidence="3 4">
    <name type="scientific">Durusdinium trenchii</name>
    <dbReference type="NCBI Taxonomy" id="1381693"/>
    <lineage>
        <taxon>Eukaryota</taxon>
        <taxon>Sar</taxon>
        <taxon>Alveolata</taxon>
        <taxon>Dinophyceae</taxon>
        <taxon>Suessiales</taxon>
        <taxon>Symbiodiniaceae</taxon>
        <taxon>Durusdinium</taxon>
    </lineage>
</organism>
<proteinExistence type="predicted"/>
<evidence type="ECO:0000313" key="4">
    <source>
        <dbReference type="Proteomes" id="UP001642484"/>
    </source>
</evidence>
<evidence type="ECO:0000256" key="2">
    <source>
        <dbReference type="SAM" id="SignalP"/>
    </source>
</evidence>
<keyword evidence="4" id="KW-1185">Reference proteome</keyword>
<feature type="non-terminal residue" evidence="3">
    <location>
        <position position="253"/>
    </location>
</feature>
<gene>
    <name evidence="3" type="ORF">CCMP2556_LOCUS19166</name>
</gene>
<feature type="compositionally biased region" description="Low complexity" evidence="1">
    <location>
        <begin position="57"/>
        <end position="66"/>
    </location>
</feature>
<feature type="region of interest" description="Disordered" evidence="1">
    <location>
        <begin position="41"/>
        <end position="66"/>
    </location>
</feature>
<comment type="caution">
    <text evidence="3">The sequence shown here is derived from an EMBL/GenBank/DDBJ whole genome shotgun (WGS) entry which is preliminary data.</text>
</comment>
<dbReference type="Proteomes" id="UP001642484">
    <property type="component" value="Unassembled WGS sequence"/>
</dbReference>
<dbReference type="EMBL" id="CAXAMN010011100">
    <property type="protein sequence ID" value="CAK9033664.1"/>
    <property type="molecule type" value="Genomic_DNA"/>
</dbReference>
<reference evidence="3 4" key="1">
    <citation type="submission" date="2024-02" db="EMBL/GenBank/DDBJ databases">
        <authorList>
            <person name="Chen Y."/>
            <person name="Shah S."/>
            <person name="Dougan E. K."/>
            <person name="Thang M."/>
            <person name="Chan C."/>
        </authorList>
    </citation>
    <scope>NUCLEOTIDE SEQUENCE [LARGE SCALE GENOMIC DNA]</scope>
</reference>
<evidence type="ECO:0000256" key="1">
    <source>
        <dbReference type="SAM" id="MobiDB-lite"/>
    </source>
</evidence>
<feature type="signal peptide" evidence="2">
    <location>
        <begin position="1"/>
        <end position="18"/>
    </location>
</feature>
<evidence type="ECO:0000313" key="3">
    <source>
        <dbReference type="EMBL" id="CAK9033664.1"/>
    </source>
</evidence>
<name>A0ABP0L4X8_9DINO</name>
<feature type="chain" id="PRO_5045901901" evidence="2">
    <location>
        <begin position="19"/>
        <end position="253"/>
    </location>
</feature>
<accession>A0ABP0L4X8</accession>
<sequence length="253" mass="27185">MATCWLVWASCFVVGGIGVSLRPPGVKLWSTTMLVREKRGSLWRKNSSSKAPGGGRSRASSSSPRGAKAAMILTSRIKKAQTAADLLGVLDEAVNSPDFNYYHISTAYHTLAKFHRKGLLQGLCESPVLHKLHTRVENLIKSNQINPQASANVLWAMAVLLEAIPSTTLLLPVLIEVFPEKAPGMDAQELSNCLWASAHMKDVTFDVLSIVQTIAAQIPGKAGGMVPQALSNCLWASAHLKDVAPDVLKVVPA</sequence>
<keyword evidence="2" id="KW-0732">Signal</keyword>
<protein>
    <submittedName>
        <fullName evidence="3">Uncharacterized protein</fullName>
    </submittedName>
</protein>